<keyword evidence="3" id="KW-0456">Lyase</keyword>
<dbReference type="SUPFAM" id="SSF51621">
    <property type="entry name" value="Phosphoenolpyruvate/pyruvate domain"/>
    <property type="match status" value="1"/>
</dbReference>
<sequence>MTISPTMQAANHLHKALHSNTLSLGAWQMLPGSNLSRILARKGPTWICVDTEHGNISDSAMHESVAAIASCNVSPIVRTVSNEGWMIKRALDAGAHGIVIPQLNTAEEASAVVKAAKFPPQGIRGFGSPFAMERFVSKSGSGEPVSAAEYLQQANDALVTIIQIETQQALDNVDAIAAVPGVDVLFVGPYDLGNSIGYPILSEGMHDELKAAIEKIHAAAKKAGKHSGIYCTDGDQARHYADRGFTMISCMTDSLALGQGVSTALGRAKGSWGHAALQGVKQGASKIAGSTGGGGSGSGPY</sequence>
<dbReference type="InterPro" id="IPR050251">
    <property type="entry name" value="HpcH-HpaI_aldolase"/>
</dbReference>
<reference evidence="5 6" key="1">
    <citation type="submission" date="2018-10" db="EMBL/GenBank/DDBJ databases">
        <title>Fifty Aureobasidium pullulans genomes reveal a recombining polyextremotolerant generalist.</title>
        <authorList>
            <person name="Gostincar C."/>
            <person name="Turk M."/>
            <person name="Zajc J."/>
            <person name="Gunde-Cimerman N."/>
        </authorList>
    </citation>
    <scope>NUCLEOTIDE SEQUENCE [LARGE SCALE GENOMIC DNA]</scope>
    <source>
        <strain evidence="5 6">EXF-11900</strain>
    </source>
</reference>
<dbReference type="InterPro" id="IPR005000">
    <property type="entry name" value="Aldolase/citrate-lyase_domain"/>
</dbReference>
<dbReference type="GO" id="GO:0046872">
    <property type="term" value="F:metal ion binding"/>
    <property type="evidence" value="ECO:0007669"/>
    <property type="project" value="UniProtKB-KW"/>
</dbReference>
<dbReference type="PANTHER" id="PTHR30502">
    <property type="entry name" value="2-KETO-3-DEOXY-L-RHAMNONATE ALDOLASE"/>
    <property type="match status" value="1"/>
</dbReference>
<dbReference type="Pfam" id="PF03328">
    <property type="entry name" value="HpcH_HpaI"/>
    <property type="match status" value="1"/>
</dbReference>
<comment type="similarity">
    <text evidence="1">Belongs to the HpcH/HpaI aldolase family.</text>
</comment>
<dbReference type="EMBL" id="QZAF01000295">
    <property type="protein sequence ID" value="THV68765.1"/>
    <property type="molecule type" value="Genomic_DNA"/>
</dbReference>
<comment type="caution">
    <text evidence="5">The sequence shown here is derived from an EMBL/GenBank/DDBJ whole genome shotgun (WGS) entry which is preliminary data.</text>
</comment>
<evidence type="ECO:0000259" key="4">
    <source>
        <dbReference type="Pfam" id="PF03328"/>
    </source>
</evidence>
<proteinExistence type="inferred from homology"/>
<evidence type="ECO:0000256" key="2">
    <source>
        <dbReference type="ARBA" id="ARBA00022723"/>
    </source>
</evidence>
<evidence type="ECO:0000256" key="3">
    <source>
        <dbReference type="ARBA" id="ARBA00023239"/>
    </source>
</evidence>
<dbReference type="PANTHER" id="PTHR30502:SF0">
    <property type="entry name" value="PHOSPHOENOLPYRUVATE CARBOXYLASE FAMILY PROTEIN"/>
    <property type="match status" value="1"/>
</dbReference>
<keyword evidence="2" id="KW-0479">Metal-binding</keyword>
<dbReference type="InterPro" id="IPR015813">
    <property type="entry name" value="Pyrv/PenolPyrv_kinase-like_dom"/>
</dbReference>
<dbReference type="InterPro" id="IPR040442">
    <property type="entry name" value="Pyrv_kinase-like_dom_sf"/>
</dbReference>
<protein>
    <submittedName>
        <fullName evidence="5">2,4-dihydroxyhept-2-ene-1,7-dioic acid aldolase</fullName>
    </submittedName>
</protein>
<dbReference type="Proteomes" id="UP000304951">
    <property type="component" value="Unassembled WGS sequence"/>
</dbReference>
<dbReference type="Gene3D" id="3.20.20.60">
    <property type="entry name" value="Phosphoenolpyruvate-binding domains"/>
    <property type="match status" value="1"/>
</dbReference>
<evidence type="ECO:0000313" key="6">
    <source>
        <dbReference type="Proteomes" id="UP000304951"/>
    </source>
</evidence>
<evidence type="ECO:0000256" key="1">
    <source>
        <dbReference type="ARBA" id="ARBA00005568"/>
    </source>
</evidence>
<gene>
    <name evidence="5" type="ORF">D6D28_06405</name>
</gene>
<evidence type="ECO:0000313" key="5">
    <source>
        <dbReference type="EMBL" id="THV68765.1"/>
    </source>
</evidence>
<feature type="domain" description="HpcH/HpaI aldolase/citrate lyase" evidence="4">
    <location>
        <begin position="34"/>
        <end position="253"/>
    </location>
</feature>
<dbReference type="AlphaFoldDB" id="A0A4S8SEI9"/>
<name>A0A4S8SEI9_AURPU</name>
<organism evidence="5 6">
    <name type="scientific">Aureobasidium pullulans</name>
    <name type="common">Black yeast</name>
    <name type="synonym">Pullularia pullulans</name>
    <dbReference type="NCBI Taxonomy" id="5580"/>
    <lineage>
        <taxon>Eukaryota</taxon>
        <taxon>Fungi</taxon>
        <taxon>Dikarya</taxon>
        <taxon>Ascomycota</taxon>
        <taxon>Pezizomycotina</taxon>
        <taxon>Dothideomycetes</taxon>
        <taxon>Dothideomycetidae</taxon>
        <taxon>Dothideales</taxon>
        <taxon>Saccotheciaceae</taxon>
        <taxon>Aureobasidium</taxon>
    </lineage>
</organism>
<accession>A0A4S8SEI9</accession>
<dbReference type="GO" id="GO:0005737">
    <property type="term" value="C:cytoplasm"/>
    <property type="evidence" value="ECO:0007669"/>
    <property type="project" value="TreeGrafter"/>
</dbReference>
<dbReference type="GO" id="GO:0016832">
    <property type="term" value="F:aldehyde-lyase activity"/>
    <property type="evidence" value="ECO:0007669"/>
    <property type="project" value="TreeGrafter"/>
</dbReference>